<evidence type="ECO:0008006" key="17">
    <source>
        <dbReference type="Google" id="ProtNLM"/>
    </source>
</evidence>
<comment type="caution">
    <text evidence="15">The sequence shown here is derived from an EMBL/GenBank/DDBJ whole genome shotgun (WGS) entry which is preliminary data.</text>
</comment>
<evidence type="ECO:0000256" key="3">
    <source>
        <dbReference type="ARBA" id="ARBA00022723"/>
    </source>
</evidence>
<dbReference type="Pfam" id="PF00651">
    <property type="entry name" value="BTB"/>
    <property type="match status" value="1"/>
</dbReference>
<evidence type="ECO:0000313" key="15">
    <source>
        <dbReference type="EMBL" id="KAL3110099.1"/>
    </source>
</evidence>
<feature type="domain" description="C2H2-type" evidence="14">
    <location>
        <begin position="730"/>
        <end position="757"/>
    </location>
</feature>
<feature type="domain" description="C2H2-type" evidence="14">
    <location>
        <begin position="589"/>
        <end position="616"/>
    </location>
</feature>
<dbReference type="InterPro" id="IPR011333">
    <property type="entry name" value="SKP1/BTB/POZ_sf"/>
</dbReference>
<accession>A0ABD2L4K8</accession>
<dbReference type="GO" id="GO:0005634">
    <property type="term" value="C:nucleus"/>
    <property type="evidence" value="ECO:0007669"/>
    <property type="project" value="UniProtKB-SubCell"/>
</dbReference>
<evidence type="ECO:0000256" key="1">
    <source>
        <dbReference type="ARBA" id="ARBA00004123"/>
    </source>
</evidence>
<keyword evidence="8" id="KW-0238">DNA-binding</keyword>
<dbReference type="SUPFAM" id="SSF54695">
    <property type="entry name" value="POZ domain"/>
    <property type="match status" value="1"/>
</dbReference>
<feature type="region of interest" description="Disordered" evidence="12">
    <location>
        <begin position="1071"/>
        <end position="1102"/>
    </location>
</feature>
<evidence type="ECO:0000256" key="11">
    <source>
        <dbReference type="PROSITE-ProRule" id="PRU00042"/>
    </source>
</evidence>
<protein>
    <recommendedName>
        <fullName evidence="17">Zinc finger protein</fullName>
    </recommendedName>
</protein>
<organism evidence="15 16">
    <name type="scientific">Heterodera trifolii</name>
    <dbReference type="NCBI Taxonomy" id="157864"/>
    <lineage>
        <taxon>Eukaryota</taxon>
        <taxon>Metazoa</taxon>
        <taxon>Ecdysozoa</taxon>
        <taxon>Nematoda</taxon>
        <taxon>Chromadorea</taxon>
        <taxon>Rhabditida</taxon>
        <taxon>Tylenchina</taxon>
        <taxon>Tylenchomorpha</taxon>
        <taxon>Tylenchoidea</taxon>
        <taxon>Heteroderidae</taxon>
        <taxon>Heteroderinae</taxon>
        <taxon>Heterodera</taxon>
    </lineage>
</organism>
<dbReference type="Pfam" id="PF07707">
    <property type="entry name" value="BACK"/>
    <property type="match status" value="1"/>
</dbReference>
<dbReference type="FunFam" id="3.30.160.60:FF:001289">
    <property type="entry name" value="Zinc finger protein 574"/>
    <property type="match status" value="1"/>
</dbReference>
<dbReference type="FunFam" id="3.30.160.60:FF:001370">
    <property type="entry name" value="Zinc finger protein"/>
    <property type="match status" value="2"/>
</dbReference>
<evidence type="ECO:0000256" key="10">
    <source>
        <dbReference type="ARBA" id="ARBA00023242"/>
    </source>
</evidence>
<dbReference type="FunFam" id="3.30.160.60:FF:002343">
    <property type="entry name" value="Zinc finger protein 33A"/>
    <property type="match status" value="1"/>
</dbReference>
<dbReference type="InterPro" id="IPR000210">
    <property type="entry name" value="BTB/POZ_dom"/>
</dbReference>
<evidence type="ECO:0000256" key="6">
    <source>
        <dbReference type="ARBA" id="ARBA00022833"/>
    </source>
</evidence>
<keyword evidence="7" id="KW-0805">Transcription regulation</keyword>
<evidence type="ECO:0000259" key="14">
    <source>
        <dbReference type="PROSITE" id="PS50157"/>
    </source>
</evidence>
<feature type="domain" description="BTB" evidence="13">
    <location>
        <begin position="41"/>
        <end position="106"/>
    </location>
</feature>
<dbReference type="Gene3D" id="1.25.40.420">
    <property type="match status" value="1"/>
</dbReference>
<dbReference type="Gene3D" id="3.30.160.60">
    <property type="entry name" value="Classic Zinc Finger"/>
    <property type="match status" value="7"/>
</dbReference>
<comment type="subcellular location">
    <subcellularLocation>
        <location evidence="1">Nucleus</location>
    </subcellularLocation>
</comment>
<dbReference type="InterPro" id="IPR013087">
    <property type="entry name" value="Znf_C2H2_type"/>
</dbReference>
<feature type="region of interest" description="Disordered" evidence="12">
    <location>
        <begin position="428"/>
        <end position="459"/>
    </location>
</feature>
<dbReference type="CDD" id="cd18186">
    <property type="entry name" value="BTB_POZ_ZBTB_KLHL-like"/>
    <property type="match status" value="1"/>
</dbReference>
<dbReference type="PROSITE" id="PS50157">
    <property type="entry name" value="ZINC_FINGER_C2H2_2"/>
    <property type="match status" value="7"/>
</dbReference>
<gene>
    <name evidence="15" type="ORF">niasHT_015702</name>
</gene>
<feature type="compositionally biased region" description="Basic and acidic residues" evidence="12">
    <location>
        <begin position="1134"/>
        <end position="1153"/>
    </location>
</feature>
<feature type="domain" description="C2H2-type" evidence="14">
    <location>
        <begin position="617"/>
        <end position="644"/>
    </location>
</feature>
<dbReference type="SMART" id="SM00355">
    <property type="entry name" value="ZnF_C2H2"/>
    <property type="match status" value="9"/>
</dbReference>
<evidence type="ECO:0000256" key="12">
    <source>
        <dbReference type="SAM" id="MobiDB-lite"/>
    </source>
</evidence>
<dbReference type="InterPro" id="IPR036236">
    <property type="entry name" value="Znf_C2H2_sf"/>
</dbReference>
<feature type="domain" description="C2H2-type" evidence="14">
    <location>
        <begin position="673"/>
        <end position="700"/>
    </location>
</feature>
<dbReference type="GO" id="GO:0003690">
    <property type="term" value="F:double-stranded DNA binding"/>
    <property type="evidence" value="ECO:0007669"/>
    <property type="project" value="UniProtKB-ARBA"/>
</dbReference>
<evidence type="ECO:0000313" key="16">
    <source>
        <dbReference type="Proteomes" id="UP001620626"/>
    </source>
</evidence>
<dbReference type="GO" id="GO:0006357">
    <property type="term" value="P:regulation of transcription by RNA polymerase II"/>
    <property type="evidence" value="ECO:0007669"/>
    <property type="project" value="UniProtKB-ARBA"/>
</dbReference>
<name>A0ABD2L4K8_9BILA</name>
<dbReference type="AlphaFoldDB" id="A0ABD2L4K8"/>
<feature type="region of interest" description="Disordered" evidence="12">
    <location>
        <begin position="1133"/>
        <end position="1153"/>
    </location>
</feature>
<feature type="compositionally biased region" description="Low complexity" evidence="12">
    <location>
        <begin position="1082"/>
        <end position="1102"/>
    </location>
</feature>
<feature type="domain" description="C2H2-type" evidence="14">
    <location>
        <begin position="758"/>
        <end position="786"/>
    </location>
</feature>
<keyword evidence="6" id="KW-0862">Zinc</keyword>
<sequence>MTLPSCSKDGAASLSPMSFKEPNACPMLERMHYQRITGRFCDACIFVKDRQFSAHRMVLAAHSPYFDSILRHNKIAKEKIIVNCQDPTVFDRILNYMYSGSVTIDRAIVVELLKLANNLLMIRLKNYCADYLMRYIDVANCLAIRDLASRYNLPRLQKHANEFFDSNINGCLLENADVLGWEPIKLVELLEMPRHASNVRADVYLNLIVRWVGHSLSDRENLFPELLSRCNLHQVHPSKLERMLDFNSFFAQSELSLHALLQTMHDQGIPMQRYELRYRNLVQKLMNVSGAGANKLVDQCQHQQNWDENRRRSCSVTGAMVGTESGAAGTSLRMAGDQANRDEEEDTEFMAEMEKFQQPKAGIVPSHQLRPCESESSMIRPTLKLKIHLNASSNPTDSAQQIKATPLSRQIQGKKRRLIGMKLYRKSVASASRQGGLPPRRRGRPPKERPQPHLTAGIDEEPNSIFFEFPDEDGEPNVPAVVFDEEDEFDPENIEFIEEGEAEGMGNEQNDAATKDERAVSLASSQNQFINCSHCSFQTRRGPLHLKRHEAAVHSRNVLYVCNVCQFECRWNREFYEHMRRLHFPGPPYSCDSCTYDVDRLTVLLTHRLTHTDEKPFKCSECAFRTRNRANLVVHHRLHTGEKPFQCEICGKRFVLKRTLEHHSIAHSEERPFACDQCNFTTKYQSHLISHRRIHSGELFRCEVPDCDYSSPKKSQLAAHLRTHMGVKSHKCRICHRSFVEKSHLVRHERIHLEEKPFKCQNCEYTSSRRDKLKEHILKYHNQSQSNTRLLKRRYRRARQLQQLAAKGKLFPPPTADHRGTSTTNFFCPIPETELNKEHREAQQNESHQSQPKQFVPQQPPPEQQRSAMAMAMYNLDALNVAGWSGIHNQQQQIVGGVSAGGGAITAGSGPISNSMITRPMSVQPLMTNVEGGTFQQLSPSCFSLAADFPHAGDFFGESATGQKVQRGGPIVGEGVVGHQTQTHHRTATPDTELSSLSTPGPPPSHSIGNIYQQIEQQQQQVQNTVEEHHSLHVQQQQHSHHHQQQQPQRMMMGMNESMMGTGLLFSSTMMVGGGEAVGGDQQQHNQQQQLLMQQNQQQQQQMNLLQRPMSLPNYQQQQLQFDGNFEQLQQHHFQHEQPIQHHQQEQQHHFPS</sequence>
<keyword evidence="4" id="KW-0677">Repeat</keyword>
<dbReference type="Proteomes" id="UP001620626">
    <property type="component" value="Unassembled WGS sequence"/>
</dbReference>
<dbReference type="PANTHER" id="PTHR24393">
    <property type="entry name" value="ZINC FINGER PROTEIN"/>
    <property type="match status" value="1"/>
</dbReference>
<evidence type="ECO:0000256" key="7">
    <source>
        <dbReference type="ARBA" id="ARBA00023015"/>
    </source>
</evidence>
<evidence type="ECO:0000256" key="9">
    <source>
        <dbReference type="ARBA" id="ARBA00023163"/>
    </source>
</evidence>
<feature type="domain" description="C2H2-type" evidence="14">
    <location>
        <begin position="700"/>
        <end position="729"/>
    </location>
</feature>
<feature type="region of interest" description="Disordered" evidence="12">
    <location>
        <begin position="979"/>
        <end position="1049"/>
    </location>
</feature>
<dbReference type="SMART" id="SM00225">
    <property type="entry name" value="BTB"/>
    <property type="match status" value="1"/>
</dbReference>
<comment type="similarity">
    <text evidence="2">Belongs to the krueppel C2H2-type zinc-finger protein family.</text>
</comment>
<reference evidence="15 16" key="1">
    <citation type="submission" date="2024-10" db="EMBL/GenBank/DDBJ databases">
        <authorList>
            <person name="Kim D."/>
        </authorList>
    </citation>
    <scope>NUCLEOTIDE SEQUENCE [LARGE SCALE GENOMIC DNA]</scope>
    <source>
        <strain evidence="15">BH-2024</strain>
    </source>
</reference>
<dbReference type="PROSITE" id="PS00028">
    <property type="entry name" value="ZINC_FINGER_C2H2_1"/>
    <property type="match status" value="4"/>
</dbReference>
<dbReference type="PROSITE" id="PS50097">
    <property type="entry name" value="BTB"/>
    <property type="match status" value="1"/>
</dbReference>
<evidence type="ECO:0000259" key="13">
    <source>
        <dbReference type="PROSITE" id="PS50097"/>
    </source>
</evidence>
<evidence type="ECO:0000256" key="8">
    <source>
        <dbReference type="ARBA" id="ARBA00023125"/>
    </source>
</evidence>
<dbReference type="PANTHER" id="PTHR24393:SF34">
    <property type="entry name" value="PR_SET DOMAIN 13"/>
    <property type="match status" value="1"/>
</dbReference>
<proteinExistence type="inferred from homology"/>
<evidence type="ECO:0000256" key="4">
    <source>
        <dbReference type="ARBA" id="ARBA00022737"/>
    </source>
</evidence>
<evidence type="ECO:0000256" key="2">
    <source>
        <dbReference type="ARBA" id="ARBA00006991"/>
    </source>
</evidence>
<dbReference type="EMBL" id="JBICBT010000549">
    <property type="protein sequence ID" value="KAL3110099.1"/>
    <property type="molecule type" value="Genomic_DNA"/>
</dbReference>
<feature type="compositionally biased region" description="Low complexity" evidence="12">
    <location>
        <begin position="1013"/>
        <end position="1023"/>
    </location>
</feature>
<dbReference type="SMART" id="SM00875">
    <property type="entry name" value="BACK"/>
    <property type="match status" value="1"/>
</dbReference>
<dbReference type="Gene3D" id="3.30.710.10">
    <property type="entry name" value="Potassium Channel Kv1.1, Chain A"/>
    <property type="match status" value="1"/>
</dbReference>
<dbReference type="GO" id="GO:0008270">
    <property type="term" value="F:zinc ion binding"/>
    <property type="evidence" value="ECO:0007669"/>
    <property type="project" value="UniProtKB-KW"/>
</dbReference>
<dbReference type="Pfam" id="PF00096">
    <property type="entry name" value="zf-C2H2"/>
    <property type="match status" value="3"/>
</dbReference>
<keyword evidence="5 11" id="KW-0863">Zinc-finger</keyword>
<feature type="domain" description="C2H2-type" evidence="14">
    <location>
        <begin position="645"/>
        <end position="672"/>
    </location>
</feature>
<keyword evidence="9" id="KW-0804">Transcription</keyword>
<dbReference type="SUPFAM" id="SSF57667">
    <property type="entry name" value="beta-beta-alpha zinc fingers"/>
    <property type="match status" value="4"/>
</dbReference>
<keyword evidence="3" id="KW-0479">Metal-binding</keyword>
<feature type="region of interest" description="Disordered" evidence="12">
    <location>
        <begin position="838"/>
        <end position="866"/>
    </location>
</feature>
<evidence type="ECO:0000256" key="5">
    <source>
        <dbReference type="ARBA" id="ARBA00022771"/>
    </source>
</evidence>
<keyword evidence="16" id="KW-1185">Reference proteome</keyword>
<dbReference type="InterPro" id="IPR011705">
    <property type="entry name" value="BACK"/>
</dbReference>
<keyword evidence="10" id="KW-0539">Nucleus</keyword>